<name>A0A4Z0BVL7_9BURK</name>
<dbReference type="Pfam" id="PF00848">
    <property type="entry name" value="Ring_hydroxyl_A"/>
    <property type="match status" value="1"/>
</dbReference>
<keyword evidence="3" id="KW-0479">Metal-binding</keyword>
<dbReference type="InterPro" id="IPR017941">
    <property type="entry name" value="Rieske_2Fe-2S"/>
</dbReference>
<dbReference type="AlphaFoldDB" id="A0A4Z0BVL7"/>
<dbReference type="GO" id="GO:0051537">
    <property type="term" value="F:2 iron, 2 sulfur cluster binding"/>
    <property type="evidence" value="ECO:0007669"/>
    <property type="project" value="UniProtKB-KW"/>
</dbReference>
<evidence type="ECO:0000259" key="7">
    <source>
        <dbReference type="PROSITE" id="PS51296"/>
    </source>
</evidence>
<dbReference type="InterPro" id="IPR001663">
    <property type="entry name" value="Rng_hydr_dOase-A"/>
</dbReference>
<keyword evidence="5" id="KW-0408">Iron</keyword>
<comment type="caution">
    <text evidence="8">The sequence shown here is derived from an EMBL/GenBank/DDBJ whole genome shotgun (WGS) entry which is preliminary data.</text>
</comment>
<dbReference type="EMBL" id="SMLM01000002">
    <property type="protein sequence ID" value="TFZ02742.1"/>
    <property type="molecule type" value="Genomic_DNA"/>
</dbReference>
<reference evidence="8 9" key="1">
    <citation type="submission" date="2019-03" db="EMBL/GenBank/DDBJ databases">
        <title>Ramlibacter henchirensis DSM 14656, whole genome shotgun sequence.</title>
        <authorList>
            <person name="Zhang X."/>
            <person name="Feng G."/>
            <person name="Zhu H."/>
        </authorList>
    </citation>
    <scope>NUCLEOTIDE SEQUENCE [LARGE SCALE GENOMIC DNA]</scope>
    <source>
        <strain evidence="8 9">DSM 14656</strain>
    </source>
</reference>
<dbReference type="InterPro" id="IPR015879">
    <property type="entry name" value="Ring_hydroxy_dOase_asu_C_dom"/>
</dbReference>
<evidence type="ECO:0000256" key="4">
    <source>
        <dbReference type="ARBA" id="ARBA00023002"/>
    </source>
</evidence>
<evidence type="ECO:0000256" key="5">
    <source>
        <dbReference type="ARBA" id="ARBA00023004"/>
    </source>
</evidence>
<dbReference type="Pfam" id="PF00355">
    <property type="entry name" value="Rieske"/>
    <property type="match status" value="1"/>
</dbReference>
<evidence type="ECO:0000256" key="6">
    <source>
        <dbReference type="ARBA" id="ARBA00023014"/>
    </source>
</evidence>
<comment type="similarity">
    <text evidence="1">Belongs to the bacterial ring-hydroxylating dioxygenase alpha subunit family.</text>
</comment>
<proteinExistence type="inferred from homology"/>
<dbReference type="SUPFAM" id="SSF50022">
    <property type="entry name" value="ISP domain"/>
    <property type="match status" value="1"/>
</dbReference>
<keyword evidence="6" id="KW-0411">Iron-sulfur</keyword>
<feature type="domain" description="Rieske" evidence="7">
    <location>
        <begin position="62"/>
        <end position="175"/>
    </location>
</feature>
<evidence type="ECO:0000313" key="9">
    <source>
        <dbReference type="Proteomes" id="UP000298180"/>
    </source>
</evidence>
<dbReference type="PANTHER" id="PTHR43756:SF1">
    <property type="entry name" value="3-PHENYLPROPIONATE_CINNAMIC ACID DIOXYGENASE SUBUNIT ALPHA"/>
    <property type="match status" value="1"/>
</dbReference>
<evidence type="ECO:0000313" key="8">
    <source>
        <dbReference type="EMBL" id="TFZ02742.1"/>
    </source>
</evidence>
<organism evidence="8 9">
    <name type="scientific">Ramlibacter henchirensis</name>
    <dbReference type="NCBI Taxonomy" id="204072"/>
    <lineage>
        <taxon>Bacteria</taxon>
        <taxon>Pseudomonadati</taxon>
        <taxon>Pseudomonadota</taxon>
        <taxon>Betaproteobacteria</taxon>
        <taxon>Burkholderiales</taxon>
        <taxon>Comamonadaceae</taxon>
        <taxon>Ramlibacter</taxon>
    </lineage>
</organism>
<dbReference type="GO" id="GO:0005506">
    <property type="term" value="F:iron ion binding"/>
    <property type="evidence" value="ECO:0007669"/>
    <property type="project" value="InterPro"/>
</dbReference>
<dbReference type="GO" id="GO:0016491">
    <property type="term" value="F:oxidoreductase activity"/>
    <property type="evidence" value="ECO:0007669"/>
    <property type="project" value="UniProtKB-KW"/>
</dbReference>
<dbReference type="Gene3D" id="3.90.380.10">
    <property type="entry name" value="Naphthalene 1,2-dioxygenase Alpha Subunit, Chain A, domain 1"/>
    <property type="match status" value="1"/>
</dbReference>
<accession>A0A4Z0BVL7</accession>
<dbReference type="PROSITE" id="PS51296">
    <property type="entry name" value="RIESKE"/>
    <property type="match status" value="1"/>
</dbReference>
<evidence type="ECO:0000256" key="2">
    <source>
        <dbReference type="ARBA" id="ARBA00022714"/>
    </source>
</evidence>
<keyword evidence="4" id="KW-0560">Oxidoreductase</keyword>
<dbReference type="Proteomes" id="UP000298180">
    <property type="component" value="Unassembled WGS sequence"/>
</dbReference>
<dbReference type="OrthoDB" id="9790995at2"/>
<dbReference type="InterPro" id="IPR036922">
    <property type="entry name" value="Rieske_2Fe-2S_sf"/>
</dbReference>
<sequence>MAVRPAWIAGLHGGSLGFSNPLQESPMRVDHLVEPDRVHRTVYTDQAIFDAEMEKIFERIWIYCGHESQVKAPGDYWAVTIGRQPMVMVRQKDGSIQVLHNRCPHRGVQLVGNRSGNTGSAFVCSYHAWSFHLDGSVRAIPLAKGYENTRMTRDNPDCNVKRAPRVDSYRGFVFASLSPDGPSLQEFLGEARIAFDDMCDRSPVGEVEVVPVCHRVIQRSNWKFFMENQLDALHPSVTHQSTGISAGRVEKRLKEQRGAAPLYYHYLSTFASSFDQWDSVQTINFPRGHGLLKAYMGLRPSDPETREYEALLEKAYGKQKMEEYLSRSIHHVLVYPYLSVQSPLQQLRCLRPIAPDKTLSEIWHFRLKGAPEAIYRRSLWYYNLVNSPATMINADDLENWTKGQWGLQSRGGDWVSFHRWHGDDREENGVAYSNHGTSEVVMRNQFRAWTQYMAA</sequence>
<dbReference type="Gene3D" id="2.102.10.10">
    <property type="entry name" value="Rieske [2Fe-2S] iron-sulphur domain"/>
    <property type="match status" value="1"/>
</dbReference>
<dbReference type="PRINTS" id="PR00090">
    <property type="entry name" value="RNGDIOXGNASE"/>
</dbReference>
<dbReference type="PANTHER" id="PTHR43756">
    <property type="entry name" value="CHOLINE MONOOXYGENASE, CHLOROPLASTIC"/>
    <property type="match status" value="1"/>
</dbReference>
<evidence type="ECO:0000256" key="3">
    <source>
        <dbReference type="ARBA" id="ARBA00022723"/>
    </source>
</evidence>
<evidence type="ECO:0000256" key="1">
    <source>
        <dbReference type="ARBA" id="ARBA00008751"/>
    </source>
</evidence>
<gene>
    <name evidence="8" type="ORF">EZ313_15970</name>
</gene>
<dbReference type="SUPFAM" id="SSF55961">
    <property type="entry name" value="Bet v1-like"/>
    <property type="match status" value="1"/>
</dbReference>
<keyword evidence="2" id="KW-0001">2Fe-2S</keyword>
<protein>
    <submittedName>
        <fullName evidence="8">Ribosomal subunit interface protein</fullName>
    </submittedName>
</protein>
<keyword evidence="9" id="KW-1185">Reference proteome</keyword>